<dbReference type="InterPro" id="IPR000847">
    <property type="entry name" value="LysR_HTH_N"/>
</dbReference>
<keyword evidence="2" id="KW-0805">Transcription regulation</keyword>
<dbReference type="PROSITE" id="PS50931">
    <property type="entry name" value="HTH_LYSR"/>
    <property type="match status" value="2"/>
</dbReference>
<dbReference type="GO" id="GO:0000976">
    <property type="term" value="F:transcription cis-regulatory region binding"/>
    <property type="evidence" value="ECO:0007669"/>
    <property type="project" value="TreeGrafter"/>
</dbReference>
<dbReference type="PANTHER" id="PTHR30126:SF98">
    <property type="entry name" value="HTH-TYPE TRANSCRIPTIONAL ACTIVATOR BAUR"/>
    <property type="match status" value="1"/>
</dbReference>
<accession>A0A845M0N4</accession>
<evidence type="ECO:0000256" key="3">
    <source>
        <dbReference type="ARBA" id="ARBA00023125"/>
    </source>
</evidence>
<dbReference type="EMBL" id="WTUX01000010">
    <property type="protein sequence ID" value="MZR12599.1"/>
    <property type="molecule type" value="Genomic_DNA"/>
</dbReference>
<dbReference type="Proteomes" id="UP000467322">
    <property type="component" value="Unassembled WGS sequence"/>
</dbReference>
<dbReference type="AlphaFoldDB" id="A0A845M0N4"/>
<dbReference type="RefSeq" id="WP_161350709.1">
    <property type="nucleotide sequence ID" value="NZ_WTUX01000010.1"/>
</dbReference>
<keyword evidence="7" id="KW-1185">Reference proteome</keyword>
<feature type="domain" description="HTH lysR-type" evidence="5">
    <location>
        <begin position="105"/>
        <end position="162"/>
    </location>
</feature>
<name>A0A845M0N4_9RHOB</name>
<reference evidence="6 7" key="1">
    <citation type="submission" date="2019-12" db="EMBL/GenBank/DDBJ databases">
        <title>Maritimibacter sp. nov. sp. isolated from sea sand.</title>
        <authorList>
            <person name="Kim J."/>
            <person name="Jeong S.E."/>
            <person name="Jung H.S."/>
            <person name="Jeon C.O."/>
        </authorList>
    </citation>
    <scope>NUCLEOTIDE SEQUENCE [LARGE SCALE GENOMIC DNA]</scope>
    <source>
        <strain evidence="6 7">DP07</strain>
    </source>
</reference>
<keyword evidence="4" id="KW-0804">Transcription</keyword>
<dbReference type="FunFam" id="1.10.10.10:FF:000001">
    <property type="entry name" value="LysR family transcriptional regulator"/>
    <property type="match status" value="1"/>
</dbReference>
<dbReference type="SUPFAM" id="SSF46785">
    <property type="entry name" value="Winged helix' DNA-binding domain"/>
    <property type="match status" value="2"/>
</dbReference>
<dbReference type="SUPFAM" id="SSF53850">
    <property type="entry name" value="Periplasmic binding protein-like II"/>
    <property type="match status" value="1"/>
</dbReference>
<dbReference type="Gene3D" id="3.40.190.290">
    <property type="match status" value="1"/>
</dbReference>
<dbReference type="InterPro" id="IPR036390">
    <property type="entry name" value="WH_DNA-bd_sf"/>
</dbReference>
<feature type="domain" description="HTH lysR-type" evidence="5">
    <location>
        <begin position="6"/>
        <end position="63"/>
    </location>
</feature>
<dbReference type="InterPro" id="IPR005119">
    <property type="entry name" value="LysR_subst-bd"/>
</dbReference>
<evidence type="ECO:0000256" key="4">
    <source>
        <dbReference type="ARBA" id="ARBA00023163"/>
    </source>
</evidence>
<sequence length="412" mass="44590">MTVEFPNLRHLRAFMEVADAHGISAAAHKVHLSQPAVTQAISGLEKRLGVKLLDRRPEGMFATEEGAALLTRVRRMFDHLAHGAAIAVRIARREGKPVADFHLRVTAAQLRALIAIREAGNFSLAARTLGISQPSIHRAARDLERLAGMTLFSAGRRGIELTPQAEAFARAVKLAEAELKQGLDDLTRLAGRDSTRITVGTMPLSRTRILPQAIDALLAGSSGVQIRTIDAPYAELLRGLRYGEIDVLIGALRDPLPVDDVEQAPLFEDRLAVVAGPNHPLAGRRGLSVADTLDYPWIAPPKETPGGSYLFRALGIGDLDQTPVRIVSSSMVLVRGLLARGDYLTILSPHQAAVEIHHGDMVLLDVDLPDSTRVIGLTTRAGWVPTPTQERFITLLEQAATGDATQPYAQIE</sequence>
<keyword evidence="3" id="KW-0238">DNA-binding</keyword>
<dbReference type="PANTHER" id="PTHR30126">
    <property type="entry name" value="HTH-TYPE TRANSCRIPTIONAL REGULATOR"/>
    <property type="match status" value="1"/>
</dbReference>
<dbReference type="PRINTS" id="PR00039">
    <property type="entry name" value="HTHLYSR"/>
</dbReference>
<organism evidence="6 7">
    <name type="scientific">Maritimibacter harenae</name>
    <dbReference type="NCBI Taxonomy" id="2606218"/>
    <lineage>
        <taxon>Bacteria</taxon>
        <taxon>Pseudomonadati</taxon>
        <taxon>Pseudomonadota</taxon>
        <taxon>Alphaproteobacteria</taxon>
        <taxon>Rhodobacterales</taxon>
        <taxon>Roseobacteraceae</taxon>
        <taxon>Maritimibacter</taxon>
    </lineage>
</organism>
<dbReference type="Gene3D" id="1.10.10.10">
    <property type="entry name" value="Winged helix-like DNA-binding domain superfamily/Winged helix DNA-binding domain"/>
    <property type="match status" value="2"/>
</dbReference>
<dbReference type="Pfam" id="PF00126">
    <property type="entry name" value="HTH_1"/>
    <property type="match status" value="2"/>
</dbReference>
<evidence type="ECO:0000259" key="5">
    <source>
        <dbReference type="PROSITE" id="PS50931"/>
    </source>
</evidence>
<dbReference type="GO" id="GO:0003700">
    <property type="term" value="F:DNA-binding transcription factor activity"/>
    <property type="evidence" value="ECO:0007669"/>
    <property type="project" value="InterPro"/>
</dbReference>
<evidence type="ECO:0000256" key="2">
    <source>
        <dbReference type="ARBA" id="ARBA00023015"/>
    </source>
</evidence>
<protein>
    <submittedName>
        <fullName evidence="6">LysR family transcriptional regulator</fullName>
    </submittedName>
</protein>
<dbReference type="Pfam" id="PF03466">
    <property type="entry name" value="LysR_substrate"/>
    <property type="match status" value="1"/>
</dbReference>
<comment type="similarity">
    <text evidence="1">Belongs to the LysR transcriptional regulatory family.</text>
</comment>
<gene>
    <name evidence="6" type="ORF">GQE99_06145</name>
</gene>
<evidence type="ECO:0000313" key="7">
    <source>
        <dbReference type="Proteomes" id="UP000467322"/>
    </source>
</evidence>
<evidence type="ECO:0000313" key="6">
    <source>
        <dbReference type="EMBL" id="MZR12599.1"/>
    </source>
</evidence>
<evidence type="ECO:0000256" key="1">
    <source>
        <dbReference type="ARBA" id="ARBA00009437"/>
    </source>
</evidence>
<proteinExistence type="inferred from homology"/>
<comment type="caution">
    <text evidence="6">The sequence shown here is derived from an EMBL/GenBank/DDBJ whole genome shotgun (WGS) entry which is preliminary data.</text>
</comment>
<dbReference type="InterPro" id="IPR036388">
    <property type="entry name" value="WH-like_DNA-bd_sf"/>
</dbReference>